<reference evidence="6 7" key="1">
    <citation type="submission" date="2023-08" db="EMBL/GenBank/DDBJ databases">
        <title>Annotated Genome Sequence of Vanrija albida AlHP1.</title>
        <authorList>
            <person name="Herzog R."/>
        </authorList>
    </citation>
    <scope>NUCLEOTIDE SEQUENCE [LARGE SCALE GENOMIC DNA]</scope>
    <source>
        <strain evidence="6 7">AlHP1</strain>
    </source>
</reference>
<dbReference type="InterPro" id="IPR001138">
    <property type="entry name" value="Zn2Cys6_DnaBD"/>
</dbReference>
<gene>
    <name evidence="6" type="ORF">Q8F55_003333</name>
</gene>
<dbReference type="GeneID" id="95984376"/>
<dbReference type="InterPro" id="IPR036864">
    <property type="entry name" value="Zn2-C6_fun-type_DNA-bd_sf"/>
</dbReference>
<feature type="region of interest" description="Disordered" evidence="4">
    <location>
        <begin position="145"/>
        <end position="190"/>
    </location>
</feature>
<comment type="subcellular location">
    <subcellularLocation>
        <location evidence="1">Nucleus</location>
    </subcellularLocation>
</comment>
<proteinExistence type="predicted"/>
<evidence type="ECO:0000259" key="5">
    <source>
        <dbReference type="PROSITE" id="PS50048"/>
    </source>
</evidence>
<keyword evidence="3" id="KW-0175">Coiled coil</keyword>
<feature type="coiled-coil region" evidence="3">
    <location>
        <begin position="102"/>
        <end position="129"/>
    </location>
</feature>
<dbReference type="Pfam" id="PF00172">
    <property type="entry name" value="Zn_clus"/>
    <property type="match status" value="1"/>
</dbReference>
<dbReference type="Proteomes" id="UP001565368">
    <property type="component" value="Unassembled WGS sequence"/>
</dbReference>
<dbReference type="CDD" id="cd12148">
    <property type="entry name" value="fungal_TF_MHR"/>
    <property type="match status" value="1"/>
</dbReference>
<dbReference type="EMBL" id="JBBXJM010000003">
    <property type="protein sequence ID" value="KAL1409351.1"/>
    <property type="molecule type" value="Genomic_DNA"/>
</dbReference>
<evidence type="ECO:0000256" key="3">
    <source>
        <dbReference type="SAM" id="Coils"/>
    </source>
</evidence>
<evidence type="ECO:0000256" key="2">
    <source>
        <dbReference type="ARBA" id="ARBA00023242"/>
    </source>
</evidence>
<keyword evidence="7" id="KW-1185">Reference proteome</keyword>
<sequence length="526" mass="57992">MPRSLLHLVTNHPARTQRARPTGVHGMAERHGRDDEPSDAEASSQPPEKKQRQARRALSCTECKRRKTKCSALGKTPCDACARRGRPAECVWIDAEAHNGPAYALTTDVDQLRRQVDELKELLQVQINTTAAVLARTGPEVAHVSVAPPATNSTPSSGQPRASRPASATPNDTSERRATGSRLPRSAVESTLKGLEASVVGTMPGTRFVGPGSVVRAAGQRKGDDAPSRGTPLERAYALLPHVDLGRALVDEYFRGPLNQAWPIVEEVTFRQLFVEYMGFKTLQGTMAEMSWLAVYLMMLALTTKMNHNMRNFSHHDPQDLPLALYFGAMECLDAADYLTVPQIRHIQVVMMSVTFHVHFADVNAQGNIALRNVDAATSTCLWLDLDLLGDDPAGLPSDDAALVGLSPPQALELVKRLVHYVAFADGTFTKRQGLWRFCNRLKTPPPGNFVDLWQMGDERPLDELTSATLPRLGSMFASTIATYYRPEGFTYETMLAYDQALRRVLDQIPTTKGPLSSYCKFMERA</sequence>
<dbReference type="SUPFAM" id="SSF57701">
    <property type="entry name" value="Zn2/Cys6 DNA-binding domain"/>
    <property type="match status" value="1"/>
</dbReference>
<evidence type="ECO:0000256" key="4">
    <source>
        <dbReference type="SAM" id="MobiDB-lite"/>
    </source>
</evidence>
<comment type="caution">
    <text evidence="6">The sequence shown here is derived from an EMBL/GenBank/DDBJ whole genome shotgun (WGS) entry which is preliminary data.</text>
</comment>
<dbReference type="PANTHER" id="PTHR31001">
    <property type="entry name" value="UNCHARACTERIZED TRANSCRIPTIONAL REGULATORY PROTEIN"/>
    <property type="match status" value="1"/>
</dbReference>
<protein>
    <recommendedName>
        <fullName evidence="5">Zn(2)-C6 fungal-type domain-containing protein</fullName>
    </recommendedName>
</protein>
<accession>A0ABR3Q4H1</accession>
<dbReference type="InterPro" id="IPR050613">
    <property type="entry name" value="Sec_Metabolite_Reg"/>
</dbReference>
<dbReference type="Gene3D" id="4.10.240.10">
    <property type="entry name" value="Zn(2)-C6 fungal-type DNA-binding domain"/>
    <property type="match status" value="1"/>
</dbReference>
<dbReference type="SMART" id="SM00066">
    <property type="entry name" value="GAL4"/>
    <property type="match status" value="1"/>
</dbReference>
<evidence type="ECO:0000256" key="1">
    <source>
        <dbReference type="ARBA" id="ARBA00004123"/>
    </source>
</evidence>
<feature type="compositionally biased region" description="Polar residues" evidence="4">
    <location>
        <begin position="150"/>
        <end position="172"/>
    </location>
</feature>
<evidence type="ECO:0000313" key="7">
    <source>
        <dbReference type="Proteomes" id="UP001565368"/>
    </source>
</evidence>
<evidence type="ECO:0000313" key="6">
    <source>
        <dbReference type="EMBL" id="KAL1409351.1"/>
    </source>
</evidence>
<dbReference type="PROSITE" id="PS00463">
    <property type="entry name" value="ZN2_CY6_FUNGAL_1"/>
    <property type="match status" value="1"/>
</dbReference>
<organism evidence="6 7">
    <name type="scientific">Vanrija albida</name>
    <dbReference type="NCBI Taxonomy" id="181172"/>
    <lineage>
        <taxon>Eukaryota</taxon>
        <taxon>Fungi</taxon>
        <taxon>Dikarya</taxon>
        <taxon>Basidiomycota</taxon>
        <taxon>Agaricomycotina</taxon>
        <taxon>Tremellomycetes</taxon>
        <taxon>Trichosporonales</taxon>
        <taxon>Trichosporonaceae</taxon>
        <taxon>Vanrija</taxon>
    </lineage>
</organism>
<dbReference type="CDD" id="cd00067">
    <property type="entry name" value="GAL4"/>
    <property type="match status" value="1"/>
</dbReference>
<feature type="domain" description="Zn(2)-C6 fungal-type" evidence="5">
    <location>
        <begin position="59"/>
        <end position="92"/>
    </location>
</feature>
<dbReference type="PROSITE" id="PS50048">
    <property type="entry name" value="ZN2_CY6_FUNGAL_2"/>
    <property type="match status" value="1"/>
</dbReference>
<feature type="region of interest" description="Disordered" evidence="4">
    <location>
        <begin position="210"/>
        <end position="231"/>
    </location>
</feature>
<dbReference type="PANTHER" id="PTHR31001:SF90">
    <property type="entry name" value="CENTROMERE DNA-BINDING PROTEIN COMPLEX CBF3 SUBUNIT B"/>
    <property type="match status" value="1"/>
</dbReference>
<keyword evidence="2" id="KW-0539">Nucleus</keyword>
<dbReference type="RefSeq" id="XP_069209295.1">
    <property type="nucleotide sequence ID" value="XM_069351877.1"/>
</dbReference>
<name>A0ABR3Q4H1_9TREE</name>
<feature type="region of interest" description="Disordered" evidence="4">
    <location>
        <begin position="1"/>
        <end position="57"/>
    </location>
</feature>